<evidence type="ECO:0000259" key="7">
    <source>
        <dbReference type="PROSITE" id="PS50106"/>
    </source>
</evidence>
<dbReference type="PROSITE" id="PS50106">
    <property type="entry name" value="PDZ"/>
    <property type="match status" value="1"/>
</dbReference>
<proteinExistence type="inferred from homology"/>
<dbReference type="Gene3D" id="3.90.226.10">
    <property type="entry name" value="2-enoyl-CoA Hydratase, Chain A, domain 1"/>
    <property type="match status" value="1"/>
</dbReference>
<dbReference type="Pfam" id="PF17820">
    <property type="entry name" value="PDZ_6"/>
    <property type="match status" value="1"/>
</dbReference>
<dbReference type="InterPro" id="IPR001478">
    <property type="entry name" value="PDZ"/>
</dbReference>
<keyword evidence="4 5" id="KW-0720">Serine protease</keyword>
<dbReference type="PANTHER" id="PTHR32060:SF30">
    <property type="entry name" value="CARBOXY-TERMINAL PROCESSING PROTEASE CTPA"/>
    <property type="match status" value="1"/>
</dbReference>
<feature type="region of interest" description="Disordered" evidence="6">
    <location>
        <begin position="400"/>
        <end position="423"/>
    </location>
</feature>
<keyword evidence="9" id="KW-1185">Reference proteome</keyword>
<dbReference type="Proteomes" id="UP001596031">
    <property type="component" value="Unassembled WGS sequence"/>
</dbReference>
<feature type="domain" description="PDZ" evidence="7">
    <location>
        <begin position="89"/>
        <end position="157"/>
    </location>
</feature>
<evidence type="ECO:0000313" key="9">
    <source>
        <dbReference type="Proteomes" id="UP001596031"/>
    </source>
</evidence>
<evidence type="ECO:0000256" key="3">
    <source>
        <dbReference type="ARBA" id="ARBA00022801"/>
    </source>
</evidence>
<dbReference type="Gene3D" id="3.30.750.44">
    <property type="match status" value="1"/>
</dbReference>
<dbReference type="SUPFAM" id="SSF52096">
    <property type="entry name" value="ClpP/crotonase"/>
    <property type="match status" value="1"/>
</dbReference>
<evidence type="ECO:0000313" key="8">
    <source>
        <dbReference type="EMBL" id="MFC5513121.1"/>
    </source>
</evidence>
<feature type="region of interest" description="Disordered" evidence="6">
    <location>
        <begin position="460"/>
        <end position="491"/>
    </location>
</feature>
<name>A0ABW0PKB7_9BURK</name>
<dbReference type="InterPro" id="IPR004447">
    <property type="entry name" value="Peptidase_S41A"/>
</dbReference>
<evidence type="ECO:0000256" key="5">
    <source>
        <dbReference type="RuleBase" id="RU004404"/>
    </source>
</evidence>
<keyword evidence="3 5" id="KW-0378">Hydrolase</keyword>
<accession>A0ABW0PKB7</accession>
<protein>
    <submittedName>
        <fullName evidence="8">S41 family peptidase</fullName>
    </submittedName>
</protein>
<dbReference type="EMBL" id="JBHSMS010000059">
    <property type="protein sequence ID" value="MFC5513121.1"/>
    <property type="molecule type" value="Genomic_DNA"/>
</dbReference>
<dbReference type="RefSeq" id="WP_379724677.1">
    <property type="nucleotide sequence ID" value="NZ_JBHSMS010000059.1"/>
</dbReference>
<sequence length="491" mass="52478">MSNTVKSMGLVGLGMVAGVALTVQVSAWAQKGEASPLPLDELRQLADVFGLIKSDYVVPVEDKKLLSDAIGGMVAALDPHSVYLDQKSYREMRESVQGKFVGVGIEVAAEDGYVKIVSPIEDSPAYRAGIKAGDLITRIDNVPVKGLSIDEAIKKMRGKPGSKVTLTIARRGEDRPWVVPVTREEIRVLSVKAKMVEPGYAWVRISQFQEATLDELATKTAALYAENPNIKGLVLDLRNDPGGLLPGAIGVSSAFLPKEELIVSTKGQLPSSNQLFYGRREFYAPRGADPLATLPAALKTVPMVVLVNGGSASASEIVAGALQDYKRAIVMGSQTFGKGSVQTLRPLSADTAIKLTTARYYTPKGRPIQATGIVPDVKVEETAEGDGLNALRVREVDLQRHLAGENEKPATPAKEARDSAEQKQRALALLKNRKPLELGGKDDFQLAQALNHFKGLPVKAASAEAADATPPAPKELPGSEIKPPELKGSKK</sequence>
<evidence type="ECO:0000256" key="2">
    <source>
        <dbReference type="ARBA" id="ARBA00022670"/>
    </source>
</evidence>
<dbReference type="InterPro" id="IPR041489">
    <property type="entry name" value="PDZ_6"/>
</dbReference>
<dbReference type="SMART" id="SM00245">
    <property type="entry name" value="TSPc"/>
    <property type="match status" value="1"/>
</dbReference>
<dbReference type="SMART" id="SM00228">
    <property type="entry name" value="PDZ"/>
    <property type="match status" value="1"/>
</dbReference>
<feature type="compositionally biased region" description="Low complexity" evidence="6">
    <location>
        <begin position="460"/>
        <end position="469"/>
    </location>
</feature>
<organism evidence="8 9">
    <name type="scientific">Massilia jejuensis</name>
    <dbReference type="NCBI Taxonomy" id="648894"/>
    <lineage>
        <taxon>Bacteria</taxon>
        <taxon>Pseudomonadati</taxon>
        <taxon>Pseudomonadota</taxon>
        <taxon>Betaproteobacteria</taxon>
        <taxon>Burkholderiales</taxon>
        <taxon>Oxalobacteraceae</taxon>
        <taxon>Telluria group</taxon>
        <taxon>Massilia</taxon>
    </lineage>
</organism>
<dbReference type="PANTHER" id="PTHR32060">
    <property type="entry name" value="TAIL-SPECIFIC PROTEASE"/>
    <property type="match status" value="1"/>
</dbReference>
<evidence type="ECO:0000256" key="1">
    <source>
        <dbReference type="ARBA" id="ARBA00009179"/>
    </source>
</evidence>
<reference evidence="9" key="1">
    <citation type="journal article" date="2019" name="Int. J. Syst. Evol. Microbiol.">
        <title>The Global Catalogue of Microorganisms (GCM) 10K type strain sequencing project: providing services to taxonomists for standard genome sequencing and annotation.</title>
        <authorList>
            <consortium name="The Broad Institute Genomics Platform"/>
            <consortium name="The Broad Institute Genome Sequencing Center for Infectious Disease"/>
            <person name="Wu L."/>
            <person name="Ma J."/>
        </authorList>
    </citation>
    <scope>NUCLEOTIDE SEQUENCE [LARGE SCALE GENOMIC DNA]</scope>
    <source>
        <strain evidence="9">CCUG 38813</strain>
    </source>
</reference>
<evidence type="ECO:0000256" key="4">
    <source>
        <dbReference type="ARBA" id="ARBA00022825"/>
    </source>
</evidence>
<dbReference type="InterPro" id="IPR029045">
    <property type="entry name" value="ClpP/crotonase-like_dom_sf"/>
</dbReference>
<comment type="caution">
    <text evidence="8">The sequence shown here is derived from an EMBL/GenBank/DDBJ whole genome shotgun (WGS) entry which is preliminary data.</text>
</comment>
<dbReference type="InterPro" id="IPR055210">
    <property type="entry name" value="CtpA/B_N"/>
</dbReference>
<comment type="similarity">
    <text evidence="1 5">Belongs to the peptidase S41A family.</text>
</comment>
<dbReference type="InterPro" id="IPR036034">
    <property type="entry name" value="PDZ_sf"/>
</dbReference>
<dbReference type="SUPFAM" id="SSF50156">
    <property type="entry name" value="PDZ domain-like"/>
    <property type="match status" value="1"/>
</dbReference>
<dbReference type="NCBIfam" id="TIGR00225">
    <property type="entry name" value="prc"/>
    <property type="match status" value="1"/>
</dbReference>
<dbReference type="Gene3D" id="2.30.42.10">
    <property type="match status" value="1"/>
</dbReference>
<keyword evidence="2 5" id="KW-0645">Protease</keyword>
<dbReference type="CDD" id="cd06782">
    <property type="entry name" value="cpPDZ_CPP-like"/>
    <property type="match status" value="1"/>
</dbReference>
<gene>
    <name evidence="8" type="ORF">ACFPOU_18630</name>
</gene>
<dbReference type="Pfam" id="PF22694">
    <property type="entry name" value="CtpB_N-like"/>
    <property type="match status" value="1"/>
</dbReference>
<dbReference type="CDD" id="cd07560">
    <property type="entry name" value="Peptidase_S41_CPP"/>
    <property type="match status" value="1"/>
</dbReference>
<dbReference type="InterPro" id="IPR005151">
    <property type="entry name" value="Tail-specific_protease"/>
</dbReference>
<dbReference type="Pfam" id="PF03572">
    <property type="entry name" value="Peptidase_S41"/>
    <property type="match status" value="1"/>
</dbReference>
<feature type="compositionally biased region" description="Basic and acidic residues" evidence="6">
    <location>
        <begin position="482"/>
        <end position="491"/>
    </location>
</feature>
<evidence type="ECO:0000256" key="6">
    <source>
        <dbReference type="SAM" id="MobiDB-lite"/>
    </source>
</evidence>